<evidence type="ECO:0000256" key="9">
    <source>
        <dbReference type="SAM" id="SignalP"/>
    </source>
</evidence>
<dbReference type="InterPro" id="IPR015500">
    <property type="entry name" value="Peptidase_S8_subtilisin-rel"/>
</dbReference>
<dbReference type="PROSITE" id="PS00136">
    <property type="entry name" value="SUBTILASE_ASP"/>
    <property type="match status" value="1"/>
</dbReference>
<dbReference type="InterPro" id="IPR036852">
    <property type="entry name" value="Peptidase_S8/S53_dom_sf"/>
</dbReference>
<dbReference type="GO" id="GO:0005615">
    <property type="term" value="C:extracellular space"/>
    <property type="evidence" value="ECO:0007669"/>
    <property type="project" value="TreeGrafter"/>
</dbReference>
<keyword evidence="9" id="KW-0732">Signal</keyword>
<organism evidence="11 12">
    <name type="scientific">Diacronema lutheri</name>
    <name type="common">Unicellular marine alga</name>
    <name type="synonym">Monochrysis lutheri</name>
    <dbReference type="NCBI Taxonomy" id="2081491"/>
    <lineage>
        <taxon>Eukaryota</taxon>
        <taxon>Haptista</taxon>
        <taxon>Haptophyta</taxon>
        <taxon>Pavlovophyceae</taxon>
        <taxon>Pavlovales</taxon>
        <taxon>Pavlovaceae</taxon>
        <taxon>Diacronema</taxon>
    </lineage>
</organism>
<dbReference type="InterPro" id="IPR022398">
    <property type="entry name" value="Peptidase_S8_His-AS"/>
</dbReference>
<dbReference type="AlphaFoldDB" id="A0A8J5XEA0"/>
<comment type="caution">
    <text evidence="11">The sequence shown here is derived from an EMBL/GenBank/DDBJ whole genome shotgun (WGS) entry which is preliminary data.</text>
</comment>
<keyword evidence="8" id="KW-0472">Membrane</keyword>
<feature type="region of interest" description="Disordered" evidence="7">
    <location>
        <begin position="501"/>
        <end position="537"/>
    </location>
</feature>
<feature type="signal peptide" evidence="9">
    <location>
        <begin position="1"/>
        <end position="20"/>
    </location>
</feature>
<dbReference type="InterPro" id="IPR023828">
    <property type="entry name" value="Peptidase_S8_Ser-AS"/>
</dbReference>
<feature type="active site" description="Charge relay system" evidence="5">
    <location>
        <position position="316"/>
    </location>
</feature>
<dbReference type="FunFam" id="3.40.50.200:FF:000014">
    <property type="entry name" value="Proteinase K"/>
    <property type="match status" value="1"/>
</dbReference>
<evidence type="ECO:0000256" key="6">
    <source>
        <dbReference type="RuleBase" id="RU003355"/>
    </source>
</evidence>
<feature type="chain" id="PRO_5035151097" description="Peptidase S8/S53 domain-containing protein" evidence="9">
    <location>
        <begin position="21"/>
        <end position="954"/>
    </location>
</feature>
<sequence length="954" mass="95985">MKMRPTAALLLLVIACGSRAATDRYIAAFFYGLELSDAELDAALRAAPDGGASARRRFGSAFSGLAARLDGDGVAYFEGLGALVVPDARVQAAAAPPSWGIDRIDQLDLPLSQTAYAPAYDGSGASVFVIDTGINASHADFAGRVGAGYDFVDDDDDPADCNGHGTHCAGTAAGATYGVAPGATVHAVRVLECGGGGWLSDTIAALLWVAEHPAALKIASLSLGGAKDFLIDRTVALAVQLGTTVVVAAGNAGASACNVSPAAAPEAITVGASNISDGMPSWSNYGACVDILAPGVGITSAWVGSATAAKTISGTSMATPHVAGVAAQIAQRLGAAHASPRAIWAQMRADAAAGRLTGDLRGSPNLLAQSAARTPFPPPTPPAPPAPPPSPPSPPPTISVVVTPDSLPEELFWMLFRLNATGYYTYAGQMGEVAEQQAWDIAIGEYGGHYAWALFDRAGDGFCCEHGAGMLRVSVNGDVIAETGAFYTSRYVPAAERAAEPAAAEPATEPAAAPAAASAAEPAAEFAAEPAAADPPPSTALLLDATFELGVTLTNFGNDAQRDFAARLSTLLELPSEVLNVSAGSVVVAARIAVPPTGAGAPTSDGNGGGGGVGGTADMSSARVRADAALLVLATMPLDDLSVRLAVPLLARPAVRLVAPSSPPPPPPPLPALAPREPPRAGGGDGGGGGDAGAGALGARGDDALPQSGAPLAADGGIAFIAGTATGACVLLAFCSALGGAWLVRGRRKRRRGDRWAAERPQPRLHRAGGEGALPAARAPRGDDGADRRGAHARPYAPVAAPVEPFVAPGSSAGAASRPRSRTPSPVASTPFGVGGRQLAGRAGFEGVLAMPQGPELPRHRAKPAPAALRARGNVQPQPRLQSLRRACSWPRSARAGAEVGAVVGARAVEAGAAHAQGRPPSPLAPAVPRRHSAGDPKPWLGPPLRARLPVEFR</sequence>
<dbReference type="PROSITE" id="PS00138">
    <property type="entry name" value="SUBTILASE_SER"/>
    <property type="match status" value="1"/>
</dbReference>
<comment type="similarity">
    <text evidence="1 5 6">Belongs to the peptidase S8 family.</text>
</comment>
<evidence type="ECO:0000256" key="8">
    <source>
        <dbReference type="SAM" id="Phobius"/>
    </source>
</evidence>
<feature type="transmembrane region" description="Helical" evidence="8">
    <location>
        <begin position="718"/>
        <end position="744"/>
    </location>
</feature>
<feature type="region of interest" description="Disordered" evidence="7">
    <location>
        <begin position="596"/>
        <end position="615"/>
    </location>
</feature>
<evidence type="ECO:0000256" key="3">
    <source>
        <dbReference type="ARBA" id="ARBA00022801"/>
    </source>
</evidence>
<dbReference type="GO" id="GO:0004252">
    <property type="term" value="F:serine-type endopeptidase activity"/>
    <property type="evidence" value="ECO:0007669"/>
    <property type="project" value="UniProtKB-UniRule"/>
</dbReference>
<feature type="compositionally biased region" description="Low complexity" evidence="7">
    <location>
        <begin position="501"/>
        <end position="532"/>
    </location>
</feature>
<dbReference type="PROSITE" id="PS51892">
    <property type="entry name" value="SUBTILASE"/>
    <property type="match status" value="1"/>
</dbReference>
<dbReference type="OrthoDB" id="206201at2759"/>
<keyword evidence="12" id="KW-1185">Reference proteome</keyword>
<dbReference type="InterPro" id="IPR023827">
    <property type="entry name" value="Peptidase_S8_Asp-AS"/>
</dbReference>
<evidence type="ECO:0000256" key="7">
    <source>
        <dbReference type="SAM" id="MobiDB-lite"/>
    </source>
</evidence>
<accession>A0A8J5XEA0</accession>
<keyword evidence="8" id="KW-1133">Transmembrane helix</keyword>
<feature type="compositionally biased region" description="Gly residues" evidence="7">
    <location>
        <begin position="606"/>
        <end position="615"/>
    </location>
</feature>
<dbReference type="CDD" id="cd04077">
    <property type="entry name" value="Peptidases_S8_PCSK9_ProteinaseK_like"/>
    <property type="match status" value="1"/>
</dbReference>
<reference evidence="11" key="1">
    <citation type="submission" date="2021-05" db="EMBL/GenBank/DDBJ databases">
        <title>The genome of the haptophyte Pavlova lutheri (Diacronema luteri, Pavlovales) - a model for lipid biosynthesis in eukaryotic algae.</title>
        <authorList>
            <person name="Hulatt C.J."/>
            <person name="Posewitz M.C."/>
        </authorList>
    </citation>
    <scope>NUCLEOTIDE SEQUENCE</scope>
    <source>
        <strain evidence="11">NIVA-4/92</strain>
    </source>
</reference>
<feature type="region of interest" description="Disordered" evidence="7">
    <location>
        <begin position="369"/>
        <end position="397"/>
    </location>
</feature>
<dbReference type="PROSITE" id="PS51257">
    <property type="entry name" value="PROKAR_LIPOPROTEIN"/>
    <property type="match status" value="1"/>
</dbReference>
<dbReference type="PANTHER" id="PTHR43806">
    <property type="entry name" value="PEPTIDASE S8"/>
    <property type="match status" value="1"/>
</dbReference>
<dbReference type="Gene3D" id="3.40.50.200">
    <property type="entry name" value="Peptidase S8/S53 domain"/>
    <property type="match status" value="1"/>
</dbReference>
<dbReference type="InterPro" id="IPR000209">
    <property type="entry name" value="Peptidase_S8/S53_dom"/>
</dbReference>
<feature type="active site" description="Charge relay system" evidence="5">
    <location>
        <position position="164"/>
    </location>
</feature>
<dbReference type="InterPro" id="IPR050131">
    <property type="entry name" value="Peptidase_S8_subtilisin-like"/>
</dbReference>
<dbReference type="EMBL" id="JAGTXO010000021">
    <property type="protein sequence ID" value="KAG8462268.1"/>
    <property type="molecule type" value="Genomic_DNA"/>
</dbReference>
<feature type="domain" description="Peptidase S8/S53" evidence="10">
    <location>
        <begin position="122"/>
        <end position="344"/>
    </location>
</feature>
<evidence type="ECO:0000259" key="10">
    <source>
        <dbReference type="Pfam" id="PF00082"/>
    </source>
</evidence>
<feature type="active site" description="Charge relay system" evidence="5">
    <location>
        <position position="131"/>
    </location>
</feature>
<keyword evidence="8" id="KW-0812">Transmembrane</keyword>
<keyword evidence="4 5" id="KW-0720">Serine protease</keyword>
<feature type="compositionally biased region" description="Pro residues" evidence="7">
    <location>
        <begin position="375"/>
        <end position="397"/>
    </location>
</feature>
<dbReference type="InterPro" id="IPR034193">
    <property type="entry name" value="PCSK9_ProteinaseK-like"/>
</dbReference>
<feature type="region of interest" description="Disordered" evidence="7">
    <location>
        <begin position="912"/>
        <end position="954"/>
    </location>
</feature>
<gene>
    <name evidence="11" type="ORF">KFE25_012088</name>
</gene>
<dbReference type="Pfam" id="PF00082">
    <property type="entry name" value="Peptidase_S8"/>
    <property type="match status" value="1"/>
</dbReference>
<evidence type="ECO:0000256" key="4">
    <source>
        <dbReference type="ARBA" id="ARBA00022825"/>
    </source>
</evidence>
<evidence type="ECO:0000256" key="2">
    <source>
        <dbReference type="ARBA" id="ARBA00022670"/>
    </source>
</evidence>
<feature type="compositionally biased region" description="Pro residues" evidence="7">
    <location>
        <begin position="661"/>
        <end position="672"/>
    </location>
</feature>
<dbReference type="PANTHER" id="PTHR43806:SF11">
    <property type="entry name" value="CEREVISIN-RELATED"/>
    <property type="match status" value="1"/>
</dbReference>
<feature type="region of interest" description="Disordered" evidence="7">
    <location>
        <begin position="746"/>
        <end position="797"/>
    </location>
</feature>
<feature type="region of interest" description="Disordered" evidence="7">
    <location>
        <begin position="810"/>
        <end position="835"/>
    </location>
</feature>
<feature type="compositionally biased region" description="Basic and acidic residues" evidence="7">
    <location>
        <begin position="780"/>
        <end position="790"/>
    </location>
</feature>
<dbReference type="GO" id="GO:0006508">
    <property type="term" value="P:proteolysis"/>
    <property type="evidence" value="ECO:0007669"/>
    <property type="project" value="UniProtKB-KW"/>
</dbReference>
<dbReference type="PROSITE" id="PS00137">
    <property type="entry name" value="SUBTILASE_HIS"/>
    <property type="match status" value="1"/>
</dbReference>
<evidence type="ECO:0000256" key="1">
    <source>
        <dbReference type="ARBA" id="ARBA00011073"/>
    </source>
</evidence>
<keyword evidence="2 5" id="KW-0645">Protease</keyword>
<proteinExistence type="inferred from homology"/>
<keyword evidence="3 5" id="KW-0378">Hydrolase</keyword>
<name>A0A8J5XEA0_DIALT</name>
<dbReference type="Proteomes" id="UP000751190">
    <property type="component" value="Unassembled WGS sequence"/>
</dbReference>
<feature type="compositionally biased region" description="Gly residues" evidence="7">
    <location>
        <begin position="681"/>
        <end position="698"/>
    </location>
</feature>
<dbReference type="PRINTS" id="PR00723">
    <property type="entry name" value="SUBTILISIN"/>
</dbReference>
<protein>
    <recommendedName>
        <fullName evidence="10">Peptidase S8/S53 domain-containing protein</fullName>
    </recommendedName>
</protein>
<feature type="region of interest" description="Disordered" evidence="7">
    <location>
        <begin position="658"/>
        <end position="702"/>
    </location>
</feature>
<dbReference type="SUPFAM" id="SSF52743">
    <property type="entry name" value="Subtilisin-like"/>
    <property type="match status" value="1"/>
</dbReference>
<evidence type="ECO:0000313" key="11">
    <source>
        <dbReference type="EMBL" id="KAG8462268.1"/>
    </source>
</evidence>
<evidence type="ECO:0000313" key="12">
    <source>
        <dbReference type="Proteomes" id="UP000751190"/>
    </source>
</evidence>
<feature type="compositionally biased region" description="Low complexity" evidence="7">
    <location>
        <begin position="810"/>
        <end position="831"/>
    </location>
</feature>
<evidence type="ECO:0000256" key="5">
    <source>
        <dbReference type="PROSITE-ProRule" id="PRU01240"/>
    </source>
</evidence>